<dbReference type="Gene3D" id="1.10.150.130">
    <property type="match status" value="1"/>
</dbReference>
<dbReference type="InterPro" id="IPR050808">
    <property type="entry name" value="Phage_Integrase"/>
</dbReference>
<dbReference type="RefSeq" id="WP_059565527.1">
    <property type="nucleotide sequence ID" value="NZ_LOVT01000084.1"/>
</dbReference>
<keyword evidence="3" id="KW-0238">DNA-binding</keyword>
<dbReference type="Proteomes" id="UP000281098">
    <property type="component" value="Unassembled WGS sequence"/>
</dbReference>
<dbReference type="PANTHER" id="PTHR30629:SF2">
    <property type="entry name" value="PROPHAGE INTEGRASE INTS-RELATED"/>
    <property type="match status" value="1"/>
</dbReference>
<evidence type="ECO:0000256" key="4">
    <source>
        <dbReference type="ARBA" id="ARBA00023172"/>
    </source>
</evidence>
<evidence type="ECO:0000259" key="5">
    <source>
        <dbReference type="PROSITE" id="PS51898"/>
    </source>
</evidence>
<dbReference type="PANTHER" id="PTHR30629">
    <property type="entry name" value="PROPHAGE INTEGRASE"/>
    <property type="match status" value="1"/>
</dbReference>
<dbReference type="CDD" id="cd00801">
    <property type="entry name" value="INT_P4_C"/>
    <property type="match status" value="1"/>
</dbReference>
<gene>
    <name evidence="7" type="ORF">DF017_29730</name>
    <name evidence="6" type="ORF">WT44_24540</name>
</gene>
<evidence type="ECO:0000313" key="7">
    <source>
        <dbReference type="EMBL" id="RQY84583.1"/>
    </source>
</evidence>
<keyword evidence="2" id="KW-0229">DNA integration</keyword>
<evidence type="ECO:0000256" key="2">
    <source>
        <dbReference type="ARBA" id="ARBA00022908"/>
    </source>
</evidence>
<evidence type="ECO:0000256" key="3">
    <source>
        <dbReference type="ARBA" id="ARBA00023125"/>
    </source>
</evidence>
<proteinExistence type="inferred from homology"/>
<dbReference type="PROSITE" id="PS51898">
    <property type="entry name" value="TYR_RECOMBINASE"/>
    <property type="match status" value="1"/>
</dbReference>
<dbReference type="InterPro" id="IPR038488">
    <property type="entry name" value="Integrase_DNA-bd_sf"/>
</dbReference>
<comment type="caution">
    <text evidence="6">The sequence shown here is derived from an EMBL/GenBank/DDBJ whole genome shotgun (WGS) entry which is preliminary data.</text>
</comment>
<dbReference type="Pfam" id="PF22022">
    <property type="entry name" value="Phage_int_M"/>
    <property type="match status" value="1"/>
</dbReference>
<feature type="domain" description="Tyr recombinase" evidence="5">
    <location>
        <begin position="202"/>
        <end position="380"/>
    </location>
</feature>
<reference evidence="7 9" key="2">
    <citation type="submission" date="2018-08" db="EMBL/GenBank/DDBJ databases">
        <title>Comparative analysis of Burkholderia isolates from Puerto Rico.</title>
        <authorList>
            <person name="Hall C."/>
            <person name="Sahl J."/>
            <person name="Wagner D."/>
        </authorList>
    </citation>
    <scope>NUCLEOTIDE SEQUENCE [LARGE SCALE GENOMIC DNA]</scope>
    <source>
        <strain evidence="7 9">Bp8966</strain>
    </source>
</reference>
<dbReference type="GO" id="GO:0006310">
    <property type="term" value="P:DNA recombination"/>
    <property type="evidence" value="ECO:0007669"/>
    <property type="project" value="UniProtKB-KW"/>
</dbReference>
<dbReference type="Proteomes" id="UP000068603">
    <property type="component" value="Unassembled WGS sequence"/>
</dbReference>
<protein>
    <submittedName>
        <fullName evidence="7">DUF4102 domain-containing protein</fullName>
    </submittedName>
    <submittedName>
        <fullName evidence="6">Integrase</fullName>
    </submittedName>
</protein>
<dbReference type="InterPro" id="IPR013762">
    <property type="entry name" value="Integrase-like_cat_sf"/>
</dbReference>
<dbReference type="Pfam" id="PF13356">
    <property type="entry name" value="Arm-DNA-bind_3"/>
    <property type="match status" value="1"/>
</dbReference>
<comment type="similarity">
    <text evidence="1">Belongs to the 'phage' integrase family.</text>
</comment>
<dbReference type="GO" id="GO:0003677">
    <property type="term" value="F:DNA binding"/>
    <property type="evidence" value="ECO:0007669"/>
    <property type="project" value="UniProtKB-KW"/>
</dbReference>
<dbReference type="AlphaFoldDB" id="A0A125DFJ5"/>
<dbReference type="Gene3D" id="1.10.443.10">
    <property type="entry name" value="Intergrase catalytic core"/>
    <property type="match status" value="1"/>
</dbReference>
<evidence type="ECO:0000313" key="8">
    <source>
        <dbReference type="Proteomes" id="UP000068603"/>
    </source>
</evidence>
<dbReference type="InterPro" id="IPR011010">
    <property type="entry name" value="DNA_brk_join_enz"/>
</dbReference>
<dbReference type="EMBL" id="LPHB01000060">
    <property type="protein sequence ID" value="KWA57601.1"/>
    <property type="molecule type" value="Genomic_DNA"/>
</dbReference>
<keyword evidence="9" id="KW-1185">Reference proteome</keyword>
<dbReference type="EMBL" id="QTPM01000054">
    <property type="protein sequence ID" value="RQY84583.1"/>
    <property type="molecule type" value="Genomic_DNA"/>
</dbReference>
<dbReference type="Pfam" id="PF00589">
    <property type="entry name" value="Phage_integrase"/>
    <property type="match status" value="1"/>
</dbReference>
<dbReference type="InterPro" id="IPR002104">
    <property type="entry name" value="Integrase_catalytic"/>
</dbReference>
<organism evidence="6">
    <name type="scientific">Burkholderia stagnalis</name>
    <dbReference type="NCBI Taxonomy" id="1503054"/>
    <lineage>
        <taxon>Bacteria</taxon>
        <taxon>Pseudomonadati</taxon>
        <taxon>Pseudomonadota</taxon>
        <taxon>Betaproteobacteria</taxon>
        <taxon>Burkholderiales</taxon>
        <taxon>Burkholderiaceae</taxon>
        <taxon>Burkholderia</taxon>
        <taxon>Burkholderia cepacia complex</taxon>
    </lineage>
</organism>
<name>A0A125DFJ5_9BURK</name>
<dbReference type="Gene3D" id="3.30.160.390">
    <property type="entry name" value="Integrase, DNA-binding domain"/>
    <property type="match status" value="1"/>
</dbReference>
<evidence type="ECO:0000313" key="6">
    <source>
        <dbReference type="EMBL" id="KWA57601.1"/>
    </source>
</evidence>
<dbReference type="InterPro" id="IPR010998">
    <property type="entry name" value="Integrase_recombinase_N"/>
</dbReference>
<dbReference type="GO" id="GO:0015074">
    <property type="term" value="P:DNA integration"/>
    <property type="evidence" value="ECO:0007669"/>
    <property type="project" value="UniProtKB-KW"/>
</dbReference>
<accession>A0A125DFJ5</accession>
<keyword evidence="4" id="KW-0233">DNA recombination</keyword>
<reference evidence="6 8" key="1">
    <citation type="submission" date="2015-11" db="EMBL/GenBank/DDBJ databases">
        <title>Expanding the genomic diversity of Burkholderia species for the development of highly accurate diagnostics.</title>
        <authorList>
            <person name="Sahl J."/>
            <person name="Keim P."/>
            <person name="Wagner D."/>
        </authorList>
    </citation>
    <scope>NUCLEOTIDE SEQUENCE [LARGE SCALE GENOMIC DNA]</scope>
    <source>
        <strain evidence="6 8">MSMB1960WGS</strain>
    </source>
</reference>
<evidence type="ECO:0000313" key="9">
    <source>
        <dbReference type="Proteomes" id="UP000281098"/>
    </source>
</evidence>
<dbReference type="InterPro" id="IPR053876">
    <property type="entry name" value="Phage_int_M"/>
</dbReference>
<dbReference type="SUPFAM" id="SSF56349">
    <property type="entry name" value="DNA breaking-rejoining enzymes"/>
    <property type="match status" value="1"/>
</dbReference>
<dbReference type="InterPro" id="IPR025166">
    <property type="entry name" value="Integrase_DNA_bind_dom"/>
</dbReference>
<sequence length="404" mass="46540">MPLTDVAVRAAKPRDKAYKLADGQGMYLEVMPSGSKYWRLKYRIDGKEKRMALGVYPAVTLLAARKARDEIKEQLRGGLDPSHEKKLVKLQRSLSRVNSFEPVAREWHEKRKEAWSERHGVRIMKLLEREIFPSLGARPIDEISAPELLEVIRKIEARDAIELSHKAIQACSQIFRYAIATGRAERDPAPDLRGALKTRTVVHMRRVSEAELPELMQKIDAYDGDYQTRLALQFMALTFVRTSELRFAEWGEIDEKKKEWRIPAEKMKMRAPHIVPLSKQALEVVAKLREVNGNSQYLFPSRSSPKKPMSENTILYALYRMGYHSRMTGHGFRGLASTILNEHNFNRDWIERQLAHSERDGVRAAYNHAEYLPERRKMMQWWGDYLVGRGTIVESASPEAGNAT</sequence>
<evidence type="ECO:0000256" key="1">
    <source>
        <dbReference type="ARBA" id="ARBA00008857"/>
    </source>
</evidence>